<feature type="compositionally biased region" description="Polar residues" evidence="1">
    <location>
        <begin position="53"/>
        <end position="71"/>
    </location>
</feature>
<sequence length="142" mass="15533">MRSIFSSTISALYPDEEVSEKENTVNKRAEKLLHPLDRPCRRKGRRTRRTRGNSAGSRDTSATNLWSPNQRETGYIIDGEKGRRPSLLGLTNVLGLEGVKSLHKVAGLPVLFAIPSVSSENTPYTKAQPASSKGPFVVTAVV</sequence>
<organism evidence="2 3">
    <name type="scientific">Coccidioides posadasii RMSCC 3488</name>
    <dbReference type="NCBI Taxonomy" id="454284"/>
    <lineage>
        <taxon>Eukaryota</taxon>
        <taxon>Fungi</taxon>
        <taxon>Dikarya</taxon>
        <taxon>Ascomycota</taxon>
        <taxon>Pezizomycotina</taxon>
        <taxon>Eurotiomycetes</taxon>
        <taxon>Eurotiomycetidae</taxon>
        <taxon>Onygenales</taxon>
        <taxon>Onygenaceae</taxon>
        <taxon>Coccidioides</taxon>
    </lineage>
</organism>
<evidence type="ECO:0000313" key="2">
    <source>
        <dbReference type="EMBL" id="KMM66014.1"/>
    </source>
</evidence>
<dbReference type="EMBL" id="DS268109">
    <property type="protein sequence ID" value="KMM66014.1"/>
    <property type="molecule type" value="Genomic_DNA"/>
</dbReference>
<feature type="compositionally biased region" description="Basic residues" evidence="1">
    <location>
        <begin position="40"/>
        <end position="51"/>
    </location>
</feature>
<reference evidence="2 3" key="1">
    <citation type="submission" date="2007-06" db="EMBL/GenBank/DDBJ databases">
        <title>The Genome Sequence of Coccidioides posadasii RMSCC_3488.</title>
        <authorList>
            <consortium name="Coccidioides Genome Resources Consortium"/>
            <consortium name="The Broad Institute Genome Sequencing Platform"/>
            <person name="Henn M.R."/>
            <person name="Sykes S."/>
            <person name="Young S."/>
            <person name="Jaffe D."/>
            <person name="Berlin A."/>
            <person name="Alvarez P."/>
            <person name="Butler J."/>
            <person name="Gnerre S."/>
            <person name="Grabherr M."/>
            <person name="Mauceli E."/>
            <person name="Brockman W."/>
            <person name="Kodira C."/>
            <person name="Alvarado L."/>
            <person name="Zeng Q."/>
            <person name="Crawford M."/>
            <person name="Antoine C."/>
            <person name="Devon K."/>
            <person name="Galgiani J."/>
            <person name="Orsborn K."/>
            <person name="Lewis M.L."/>
            <person name="Nusbaum C."/>
            <person name="Galagan J."/>
            <person name="Birren B."/>
        </authorList>
    </citation>
    <scope>NUCLEOTIDE SEQUENCE [LARGE SCALE GENOMIC DNA]</scope>
    <source>
        <strain evidence="2 3">RMSCC 3488</strain>
    </source>
</reference>
<gene>
    <name evidence="2" type="ORF">CPAG_02355</name>
</gene>
<dbReference type="AlphaFoldDB" id="A0A0J6FAP5"/>
<evidence type="ECO:0000313" key="3">
    <source>
        <dbReference type="Proteomes" id="UP000054567"/>
    </source>
</evidence>
<protein>
    <submittedName>
        <fullName evidence="2">Uncharacterized protein</fullName>
    </submittedName>
</protein>
<reference evidence="3" key="3">
    <citation type="journal article" date="2010" name="Genome Res.">
        <title>Population genomic sequencing of Coccidioides fungi reveals recent hybridization and transposon control.</title>
        <authorList>
            <person name="Neafsey D.E."/>
            <person name="Barker B.M."/>
            <person name="Sharpton T.J."/>
            <person name="Stajich J.E."/>
            <person name="Park D.J."/>
            <person name="Whiston E."/>
            <person name="Hung C.-Y."/>
            <person name="McMahan C."/>
            <person name="White J."/>
            <person name="Sykes S."/>
            <person name="Heiman D."/>
            <person name="Young S."/>
            <person name="Zeng Q."/>
            <person name="Abouelleil A."/>
            <person name="Aftuck L."/>
            <person name="Bessette D."/>
            <person name="Brown A."/>
            <person name="FitzGerald M."/>
            <person name="Lui A."/>
            <person name="Macdonald J.P."/>
            <person name="Priest M."/>
            <person name="Orbach M.J."/>
            <person name="Galgiani J.N."/>
            <person name="Kirkland T.N."/>
            <person name="Cole G.T."/>
            <person name="Birren B.W."/>
            <person name="Henn M.R."/>
            <person name="Taylor J.W."/>
            <person name="Rounsley S.D."/>
        </authorList>
    </citation>
    <scope>NUCLEOTIDE SEQUENCE [LARGE SCALE GENOMIC DNA]</scope>
    <source>
        <strain evidence="3">RMSCC 3488</strain>
    </source>
</reference>
<reference evidence="3" key="2">
    <citation type="journal article" date="2009" name="Genome Res.">
        <title>Comparative genomic analyses of the human fungal pathogens Coccidioides and their relatives.</title>
        <authorList>
            <person name="Sharpton T.J."/>
            <person name="Stajich J.E."/>
            <person name="Rounsley S.D."/>
            <person name="Gardner M.J."/>
            <person name="Wortman J.R."/>
            <person name="Jordar V.S."/>
            <person name="Maiti R."/>
            <person name="Kodira C.D."/>
            <person name="Neafsey D.E."/>
            <person name="Zeng Q."/>
            <person name="Hung C.-Y."/>
            <person name="McMahan C."/>
            <person name="Muszewska A."/>
            <person name="Grynberg M."/>
            <person name="Mandel M.A."/>
            <person name="Kellner E.M."/>
            <person name="Barker B.M."/>
            <person name="Galgiani J.N."/>
            <person name="Orbach M.J."/>
            <person name="Kirkland T.N."/>
            <person name="Cole G.T."/>
            <person name="Henn M.R."/>
            <person name="Birren B.W."/>
            <person name="Taylor J.W."/>
        </authorList>
    </citation>
    <scope>NUCLEOTIDE SEQUENCE [LARGE SCALE GENOMIC DNA]</scope>
    <source>
        <strain evidence="3">RMSCC 3488</strain>
    </source>
</reference>
<name>A0A0J6FAP5_COCPO</name>
<accession>A0A0J6FAP5</accession>
<proteinExistence type="predicted"/>
<dbReference type="Proteomes" id="UP000054567">
    <property type="component" value="Unassembled WGS sequence"/>
</dbReference>
<dbReference type="VEuPathDB" id="FungiDB:CPAG_02355"/>
<evidence type="ECO:0000256" key="1">
    <source>
        <dbReference type="SAM" id="MobiDB-lite"/>
    </source>
</evidence>
<feature type="region of interest" description="Disordered" evidence="1">
    <location>
        <begin position="34"/>
        <end position="71"/>
    </location>
</feature>